<sequence>MSVSDPLIKDIKGCVQQFLNITATNTNISDNNFYFIFFAQTIEKIFNKGLIRQQNTKFFDRTIDVYSWMVSIAKDCHFTYKNCIDQVNNRTDVRNNCARFRLLIKFCIFKKCLHEPVEALIKHQYAHLFYLPSSILGDEILSEIFLSVLRQVSRIEFPLNLENASFLDLCWYLPEILNLELVPCKTLGLAVSFDENRAVIVNVEPNGVAAENGNIKIGDVLDQLNDVQINNTSKGRLNLIMKSNKPKPVKVRIVKGYCKDSGQIYGPIQILLKNLKIDLQSITTQYEENGNDIDTTKNKIFYGYQVKYMAKVDVGTLGNVKQVQKALRIIMDKNQEDMQLVKRTDKLALLEIGEIGLKIRGKDSADLILEHPYMKISSCGNIPILPKIFGYCAGEQTCDIAKQFFCYIFEAVSLEDADLILQSIGQGFHRTHYAV</sequence>
<feature type="domain" description="PID" evidence="1">
    <location>
        <begin position="304"/>
        <end position="428"/>
    </location>
</feature>
<evidence type="ECO:0000313" key="5">
    <source>
        <dbReference type="Proteomes" id="UP000019118"/>
    </source>
</evidence>
<organism evidence="4 5">
    <name type="scientific">Dendroctonus ponderosae</name>
    <name type="common">Mountain pine beetle</name>
    <dbReference type="NCBI Taxonomy" id="77166"/>
    <lineage>
        <taxon>Eukaryota</taxon>
        <taxon>Metazoa</taxon>
        <taxon>Ecdysozoa</taxon>
        <taxon>Arthropoda</taxon>
        <taxon>Hexapoda</taxon>
        <taxon>Insecta</taxon>
        <taxon>Pterygota</taxon>
        <taxon>Neoptera</taxon>
        <taxon>Endopterygota</taxon>
        <taxon>Coleoptera</taxon>
        <taxon>Polyphaga</taxon>
        <taxon>Cucujiformia</taxon>
        <taxon>Curculionidae</taxon>
        <taxon>Scolytinae</taxon>
        <taxon>Dendroctonus</taxon>
    </lineage>
</organism>
<dbReference type="PROSITE" id="PS50106">
    <property type="entry name" value="PDZ"/>
    <property type="match status" value="1"/>
</dbReference>
<evidence type="ECO:0000259" key="2">
    <source>
        <dbReference type="PROSITE" id="PS50106"/>
    </source>
</evidence>
<feature type="domain" description="RUN" evidence="3">
    <location>
        <begin position="29"/>
        <end position="164"/>
    </location>
</feature>
<dbReference type="PANTHER" id="PTHR46753:SF3">
    <property type="entry name" value="PDZ DOMAIN-CONTAINING PROTEIN"/>
    <property type="match status" value="1"/>
</dbReference>
<dbReference type="InterPro" id="IPR004012">
    <property type="entry name" value="Run_dom"/>
</dbReference>
<dbReference type="Pfam" id="PF02759">
    <property type="entry name" value="RUN"/>
    <property type="match status" value="1"/>
</dbReference>
<dbReference type="PANTHER" id="PTHR46753">
    <property type="entry name" value="FYVE AND COILED-COIL DOMAIN-CONTAINING PROTEIN 1"/>
    <property type="match status" value="1"/>
</dbReference>
<dbReference type="InterPro" id="IPR037213">
    <property type="entry name" value="Run_dom_sf"/>
</dbReference>
<keyword evidence="5" id="KW-1185">Reference proteome</keyword>
<dbReference type="Proteomes" id="UP000019118">
    <property type="component" value="Unassembled WGS sequence"/>
</dbReference>
<proteinExistence type="predicted"/>
<dbReference type="Gene3D" id="2.30.29.30">
    <property type="entry name" value="Pleckstrin-homology domain (PH domain)/Phosphotyrosine-binding domain (PTB)"/>
    <property type="match status" value="1"/>
</dbReference>
<name>A0AAR5PJR9_DENPD</name>
<dbReference type="KEGG" id="dpa:109538286"/>
<dbReference type="AlphaFoldDB" id="A0AAR5PJR9"/>
<dbReference type="InterPro" id="IPR001478">
    <property type="entry name" value="PDZ"/>
</dbReference>
<reference evidence="5" key="1">
    <citation type="journal article" date="2013" name="Genome Biol.">
        <title>Draft genome of the mountain pine beetle, Dendroctonus ponderosae Hopkins, a major forest pest.</title>
        <authorList>
            <person name="Keeling C.I."/>
            <person name="Yuen M.M."/>
            <person name="Liao N.Y."/>
            <person name="Docking T.R."/>
            <person name="Chan S.K."/>
            <person name="Taylor G.A."/>
            <person name="Palmquist D.L."/>
            <person name="Jackman S.D."/>
            <person name="Nguyen A."/>
            <person name="Li M."/>
            <person name="Henderson H."/>
            <person name="Janes J.K."/>
            <person name="Zhao Y."/>
            <person name="Pandoh P."/>
            <person name="Moore R."/>
            <person name="Sperling F.A."/>
            <person name="Huber D.P."/>
            <person name="Birol I."/>
            <person name="Jones S.J."/>
            <person name="Bohlmann J."/>
        </authorList>
    </citation>
    <scope>NUCLEOTIDE SEQUENCE</scope>
</reference>
<dbReference type="Pfam" id="PF00595">
    <property type="entry name" value="PDZ"/>
    <property type="match status" value="1"/>
</dbReference>
<accession>A0AAR5PJR9</accession>
<evidence type="ECO:0000259" key="1">
    <source>
        <dbReference type="PROSITE" id="PS01179"/>
    </source>
</evidence>
<dbReference type="CDD" id="cd17682">
    <property type="entry name" value="RUN_RUFY4_like"/>
    <property type="match status" value="1"/>
</dbReference>
<protein>
    <recommendedName>
        <fullName evidence="6">PDZ domain-containing protein</fullName>
    </recommendedName>
</protein>
<dbReference type="SUPFAM" id="SSF50156">
    <property type="entry name" value="PDZ domain-like"/>
    <property type="match status" value="1"/>
</dbReference>
<dbReference type="SUPFAM" id="SSF140741">
    <property type="entry name" value="RUN domain-like"/>
    <property type="match status" value="1"/>
</dbReference>
<dbReference type="Gene3D" id="1.20.58.900">
    <property type="match status" value="1"/>
</dbReference>
<dbReference type="GeneID" id="109538286"/>
<evidence type="ECO:0000259" key="3">
    <source>
        <dbReference type="PROSITE" id="PS50826"/>
    </source>
</evidence>
<evidence type="ECO:0008006" key="6">
    <source>
        <dbReference type="Google" id="ProtNLM"/>
    </source>
</evidence>
<dbReference type="InterPro" id="IPR036034">
    <property type="entry name" value="PDZ_sf"/>
</dbReference>
<dbReference type="SUPFAM" id="SSF50729">
    <property type="entry name" value="PH domain-like"/>
    <property type="match status" value="1"/>
</dbReference>
<dbReference type="Gene3D" id="2.30.42.10">
    <property type="match status" value="1"/>
</dbReference>
<dbReference type="RefSeq" id="XP_019761016.1">
    <property type="nucleotide sequence ID" value="XM_019905457.2"/>
</dbReference>
<dbReference type="PROSITE" id="PS01179">
    <property type="entry name" value="PID"/>
    <property type="match status" value="1"/>
</dbReference>
<dbReference type="PROSITE" id="PS50826">
    <property type="entry name" value="RUN"/>
    <property type="match status" value="1"/>
</dbReference>
<dbReference type="Pfam" id="PF00640">
    <property type="entry name" value="PID"/>
    <property type="match status" value="1"/>
</dbReference>
<dbReference type="InterPro" id="IPR006020">
    <property type="entry name" value="PTB/PI_dom"/>
</dbReference>
<feature type="domain" description="PDZ" evidence="2">
    <location>
        <begin position="176"/>
        <end position="233"/>
    </location>
</feature>
<dbReference type="EnsemblMetazoa" id="XM_019905457.1">
    <property type="protein sequence ID" value="XP_019761016.1"/>
    <property type="gene ID" value="LOC109538286"/>
</dbReference>
<dbReference type="SMART" id="SM00228">
    <property type="entry name" value="PDZ"/>
    <property type="match status" value="1"/>
</dbReference>
<reference evidence="4" key="2">
    <citation type="submission" date="2024-08" db="UniProtKB">
        <authorList>
            <consortium name="EnsemblMetazoa"/>
        </authorList>
    </citation>
    <scope>IDENTIFICATION</scope>
</reference>
<dbReference type="InterPro" id="IPR011993">
    <property type="entry name" value="PH-like_dom_sf"/>
</dbReference>
<evidence type="ECO:0000313" key="4">
    <source>
        <dbReference type="EnsemblMetazoa" id="XP_019761016.1"/>
    </source>
</evidence>